<feature type="compositionally biased region" description="Basic and acidic residues" evidence="3">
    <location>
        <begin position="211"/>
        <end position="238"/>
    </location>
</feature>
<evidence type="ECO:0000256" key="2">
    <source>
        <dbReference type="ARBA" id="ARBA00046328"/>
    </source>
</evidence>
<evidence type="ECO:0000313" key="5">
    <source>
        <dbReference type="EMBL" id="KAK7109541.1"/>
    </source>
</evidence>
<keyword evidence="6" id="KW-1185">Reference proteome</keyword>
<sequence>MATISMEELKKMKVADLKKELKDKGLATTGTKDILLERLEQSLEVEGTEAGSNEVDNVEKSIDQLVGDTAPKVAAVAAAPAVAAPKEDVTKTEIVFDLKKDDQKKAVSLKELPDADKLKARAEKFGGAVSDTAKKLVRAERFGLPTPATATAGSGKIASTPATAEDLDKMKKRAERFGAVVSNKLSKVDEDEKKRKRLERFGNTLSSSAPEPKKVKLNSTDKETDEKKNKRAERFGLT</sequence>
<dbReference type="InterPro" id="IPR052240">
    <property type="entry name" value="SAP_domain_ribonucleoprotein"/>
</dbReference>
<name>A0AAN9BNF8_9CAEN</name>
<dbReference type="Proteomes" id="UP001374579">
    <property type="component" value="Unassembled WGS sequence"/>
</dbReference>
<comment type="caution">
    <text evidence="5">The sequence shown here is derived from an EMBL/GenBank/DDBJ whole genome shotgun (WGS) entry which is preliminary data.</text>
</comment>
<gene>
    <name evidence="5" type="ORF">V1264_013567</name>
</gene>
<dbReference type="SUPFAM" id="SSF68906">
    <property type="entry name" value="SAP domain"/>
    <property type="match status" value="1"/>
</dbReference>
<dbReference type="PANTHER" id="PTHR46551:SF1">
    <property type="entry name" value="SAP DOMAIN-CONTAINING RIBONUCLEOPROTEIN"/>
    <property type="match status" value="1"/>
</dbReference>
<dbReference type="Pfam" id="PF18592">
    <property type="entry name" value="Tho1_MOS11_C"/>
    <property type="match status" value="1"/>
</dbReference>
<dbReference type="GO" id="GO:0016973">
    <property type="term" value="P:poly(A)+ mRNA export from nucleus"/>
    <property type="evidence" value="ECO:0007669"/>
    <property type="project" value="TreeGrafter"/>
</dbReference>
<organism evidence="5 6">
    <name type="scientific">Littorina saxatilis</name>
    <dbReference type="NCBI Taxonomy" id="31220"/>
    <lineage>
        <taxon>Eukaryota</taxon>
        <taxon>Metazoa</taxon>
        <taxon>Spiralia</taxon>
        <taxon>Lophotrochozoa</taxon>
        <taxon>Mollusca</taxon>
        <taxon>Gastropoda</taxon>
        <taxon>Caenogastropoda</taxon>
        <taxon>Littorinimorpha</taxon>
        <taxon>Littorinoidea</taxon>
        <taxon>Littorinidae</taxon>
        <taxon>Littorina</taxon>
    </lineage>
</organism>
<evidence type="ECO:0000256" key="1">
    <source>
        <dbReference type="ARBA" id="ARBA00022553"/>
    </source>
</evidence>
<keyword evidence="1" id="KW-0597">Phosphoprotein</keyword>
<feature type="region of interest" description="Disordered" evidence="3">
    <location>
        <begin position="199"/>
        <end position="238"/>
    </location>
</feature>
<dbReference type="Pfam" id="PF02037">
    <property type="entry name" value="SAP"/>
    <property type="match status" value="1"/>
</dbReference>
<dbReference type="Gene3D" id="1.10.720.30">
    <property type="entry name" value="SAP domain"/>
    <property type="match status" value="1"/>
</dbReference>
<dbReference type="SMART" id="SM00513">
    <property type="entry name" value="SAP"/>
    <property type="match status" value="1"/>
</dbReference>
<proteinExistence type="inferred from homology"/>
<dbReference type="EMBL" id="JBAMIC010000003">
    <property type="protein sequence ID" value="KAK7109541.1"/>
    <property type="molecule type" value="Genomic_DNA"/>
</dbReference>
<accession>A0AAN9BNF8</accession>
<dbReference type="InterPro" id="IPR036361">
    <property type="entry name" value="SAP_dom_sf"/>
</dbReference>
<evidence type="ECO:0000313" key="6">
    <source>
        <dbReference type="Proteomes" id="UP001374579"/>
    </source>
</evidence>
<dbReference type="PANTHER" id="PTHR46551">
    <property type="entry name" value="SAP DOMAIN-CONTAINING RIBONUCLEOPROTEIN"/>
    <property type="match status" value="1"/>
</dbReference>
<feature type="domain" description="SAP" evidence="4">
    <location>
        <begin position="9"/>
        <end position="43"/>
    </location>
</feature>
<dbReference type="InterPro" id="IPR040746">
    <property type="entry name" value="THO1_MOS11_C"/>
</dbReference>
<dbReference type="InterPro" id="IPR003034">
    <property type="entry name" value="SAP_dom"/>
</dbReference>
<protein>
    <recommendedName>
        <fullName evidence="4">SAP domain-containing protein</fullName>
    </recommendedName>
</protein>
<dbReference type="AlphaFoldDB" id="A0AAN9BNF8"/>
<evidence type="ECO:0000259" key="4">
    <source>
        <dbReference type="PROSITE" id="PS50800"/>
    </source>
</evidence>
<evidence type="ECO:0000256" key="3">
    <source>
        <dbReference type="SAM" id="MobiDB-lite"/>
    </source>
</evidence>
<comment type="similarity">
    <text evidence="2">Belongs to the SAP domain-containing ribonucleoprotein family.</text>
</comment>
<dbReference type="GO" id="GO:0005634">
    <property type="term" value="C:nucleus"/>
    <property type="evidence" value="ECO:0007669"/>
    <property type="project" value="TreeGrafter"/>
</dbReference>
<dbReference type="PROSITE" id="PS50800">
    <property type="entry name" value="SAP"/>
    <property type="match status" value="1"/>
</dbReference>
<reference evidence="5 6" key="1">
    <citation type="submission" date="2024-02" db="EMBL/GenBank/DDBJ databases">
        <title>Chromosome-scale genome assembly of the rough periwinkle Littorina saxatilis.</title>
        <authorList>
            <person name="De Jode A."/>
            <person name="Faria R."/>
            <person name="Formenti G."/>
            <person name="Sims Y."/>
            <person name="Smith T.P."/>
            <person name="Tracey A."/>
            <person name="Wood J.M.D."/>
            <person name="Zagrodzka Z.B."/>
            <person name="Johannesson K."/>
            <person name="Butlin R.K."/>
            <person name="Leder E.H."/>
        </authorList>
    </citation>
    <scope>NUCLEOTIDE SEQUENCE [LARGE SCALE GENOMIC DNA]</scope>
    <source>
        <strain evidence="5">Snail1</strain>
        <tissue evidence="5">Muscle</tissue>
    </source>
</reference>